<gene>
    <name evidence="1" type="ORF">10F9_5</name>
    <name evidence="2" type="ORF">7AX3_66</name>
    <name evidence="3" type="ORF">7F1_11</name>
</gene>
<sequence length="83" mass="9834">MQIQEYRRRGNQLTLGRRWSPDEIGLLKELAATIPPKLIARRLNRSYESVRQRASRSRIRFLEERSKANDGTNQIYDTKLLYA</sequence>
<dbReference type="EMBL" id="MF417881">
    <property type="protein sequence ID" value="ASN68807.1"/>
    <property type="molecule type" value="Genomic_DNA"/>
</dbReference>
<name>A0A2H4IYD2_9CAUD</name>
<protein>
    <recommendedName>
        <fullName evidence="4">Myb-like domain-containing protein</fullName>
    </recommendedName>
</protein>
<accession>A0A2H4IYD2</accession>
<organism evidence="1">
    <name type="scientific">uncultured Caudovirales phage</name>
    <dbReference type="NCBI Taxonomy" id="2100421"/>
    <lineage>
        <taxon>Viruses</taxon>
        <taxon>Duplodnaviria</taxon>
        <taxon>Heunggongvirae</taxon>
        <taxon>Uroviricota</taxon>
        <taxon>Caudoviricetes</taxon>
        <taxon>Peduoviridae</taxon>
        <taxon>Maltschvirus</taxon>
        <taxon>Maltschvirus maltsch</taxon>
    </lineage>
</organism>
<dbReference type="EMBL" id="MF417845">
    <property type="protein sequence ID" value="ASN67484.1"/>
    <property type="molecule type" value="Genomic_DNA"/>
</dbReference>
<evidence type="ECO:0000313" key="3">
    <source>
        <dbReference type="EMBL" id="ASN72915.1"/>
    </source>
</evidence>
<evidence type="ECO:0008006" key="4">
    <source>
        <dbReference type="Google" id="ProtNLM"/>
    </source>
</evidence>
<reference evidence="1" key="1">
    <citation type="submission" date="2017-06" db="EMBL/GenBank/DDBJ databases">
        <title>Novel phages from South African skin metaviromes.</title>
        <authorList>
            <person name="van Zyl L.J."/>
            <person name="Abrahams Y."/>
            <person name="Stander E.A."/>
            <person name="Kirby B.M."/>
            <person name="Clavaud C."/>
            <person name="Farcet C."/>
            <person name="Breton L."/>
            <person name="Trindade M.I."/>
        </authorList>
    </citation>
    <scope>NUCLEOTIDE SEQUENCE</scope>
</reference>
<proteinExistence type="predicted"/>
<dbReference type="EMBL" id="MF417985">
    <property type="protein sequence ID" value="ASN72915.1"/>
    <property type="molecule type" value="Genomic_DNA"/>
</dbReference>
<evidence type="ECO:0000313" key="2">
    <source>
        <dbReference type="EMBL" id="ASN68807.1"/>
    </source>
</evidence>
<evidence type="ECO:0000313" key="1">
    <source>
        <dbReference type="EMBL" id="ASN67484.1"/>
    </source>
</evidence>